<dbReference type="CDD" id="cd00761">
    <property type="entry name" value="Glyco_tranf_GTA_type"/>
    <property type="match status" value="1"/>
</dbReference>
<keyword evidence="4" id="KW-1185">Reference proteome</keyword>
<proteinExistence type="inferred from homology"/>
<name>A0A101XRN2_9BACL</name>
<dbReference type="InterPro" id="IPR029044">
    <property type="entry name" value="Nucleotide-diphossugar_trans"/>
</dbReference>
<evidence type="ECO:0000259" key="2">
    <source>
        <dbReference type="Pfam" id="PF00535"/>
    </source>
</evidence>
<protein>
    <recommendedName>
        <fullName evidence="2">Glycosyltransferase 2-like domain-containing protein</fullName>
    </recommendedName>
</protein>
<dbReference type="InterPro" id="IPR001173">
    <property type="entry name" value="Glyco_trans_2-like"/>
</dbReference>
<organism evidence="3 4">
    <name type="scientific">Ferroacidibacillus organovorans</name>
    <dbReference type="NCBI Taxonomy" id="1765683"/>
    <lineage>
        <taxon>Bacteria</taxon>
        <taxon>Bacillati</taxon>
        <taxon>Bacillota</taxon>
        <taxon>Bacilli</taxon>
        <taxon>Bacillales</taxon>
        <taxon>Alicyclobacillaceae</taxon>
        <taxon>Ferroacidibacillus</taxon>
    </lineage>
</organism>
<dbReference type="Gene3D" id="3.90.550.10">
    <property type="entry name" value="Spore Coat Polysaccharide Biosynthesis Protein SpsA, Chain A"/>
    <property type="match status" value="1"/>
</dbReference>
<dbReference type="Proteomes" id="UP000053557">
    <property type="component" value="Unassembled WGS sequence"/>
</dbReference>
<dbReference type="Pfam" id="PF00535">
    <property type="entry name" value="Glycos_transf_2"/>
    <property type="match status" value="1"/>
</dbReference>
<dbReference type="OrthoDB" id="396512at2"/>
<sequence length="395" mass="45437">MLIDAHLDLHDQRDPWSLVERFQSVLKEIKDPWVFWSTELRPTSSMAPVALPEDSSDCAILIRGQKKSTDASWLDYFSEKKGIPCIWKTAELLNWFAAIHDMPPDLQYLPYHIAMAFSTAHSQALCVTPVSSVSSVTSHTFRPTAKELRFVLENSGDVVPCVQWQIKPIISVVICAFNESARIGWAIRSVLLQTFHAWELLVVDDGSTDQTEQIVRSYTDERICLIKSKENKGKSHALNCALENVKGHFFLELDADDWLVPDALETLYRASSILQPMRLLSAHYYVWQSSTRGQLRYRGIHGQDPVRISPEFARVPIPRFYRTDDLQSIGGWMTSDQYGGRLFEDVFMSDQYARRGIIQVLEKPLYHRVIHRGSVSQVHAKEYRVWWNSVMDVRH</sequence>
<dbReference type="PANTHER" id="PTHR22916">
    <property type="entry name" value="GLYCOSYLTRANSFERASE"/>
    <property type="match status" value="1"/>
</dbReference>
<dbReference type="AlphaFoldDB" id="A0A101XRN2"/>
<evidence type="ECO:0000256" key="1">
    <source>
        <dbReference type="ARBA" id="ARBA00006739"/>
    </source>
</evidence>
<comment type="caution">
    <text evidence="3">The sequence shown here is derived from an EMBL/GenBank/DDBJ whole genome shotgun (WGS) entry which is preliminary data.</text>
</comment>
<comment type="similarity">
    <text evidence="1">Belongs to the glycosyltransferase 2 family.</text>
</comment>
<dbReference type="SUPFAM" id="SSF53448">
    <property type="entry name" value="Nucleotide-diphospho-sugar transferases"/>
    <property type="match status" value="1"/>
</dbReference>
<accession>A0A101XRN2</accession>
<evidence type="ECO:0000313" key="4">
    <source>
        <dbReference type="Proteomes" id="UP000053557"/>
    </source>
</evidence>
<dbReference type="PANTHER" id="PTHR22916:SF3">
    <property type="entry name" value="UDP-GLCNAC:BETAGAL BETA-1,3-N-ACETYLGLUCOSAMINYLTRANSFERASE-LIKE PROTEIN 1"/>
    <property type="match status" value="1"/>
</dbReference>
<dbReference type="RefSeq" id="WP_067714158.1">
    <property type="nucleotide sequence ID" value="NZ_LPVJ01000019.1"/>
</dbReference>
<gene>
    <name evidence="3" type="ORF">ATW55_03460</name>
</gene>
<reference evidence="3 4" key="1">
    <citation type="submission" date="2015-12" db="EMBL/GenBank/DDBJ databases">
        <title>Draft genome sequence of Acidibacillus ferrooxidans ITV001, isolated from a chalcopyrite acid mine drainage site in Brazil.</title>
        <authorList>
            <person name="Dall'Agnol H."/>
            <person name="Nancucheo I."/>
            <person name="Johnson B."/>
            <person name="Oliveira R."/>
            <person name="Leite L."/>
            <person name="Pylro V."/>
            <person name="Nunes G.L."/>
            <person name="Tzotzos G."/>
            <person name="Fernandes G.R."/>
            <person name="Dutra J."/>
            <person name="Orellana S.C."/>
            <person name="Oliveira G."/>
        </authorList>
    </citation>
    <scope>NUCLEOTIDE SEQUENCE [LARGE SCALE GENOMIC DNA]</scope>
    <source>
        <strain evidence="4">ITV01</strain>
    </source>
</reference>
<feature type="domain" description="Glycosyltransferase 2-like" evidence="2">
    <location>
        <begin position="171"/>
        <end position="269"/>
    </location>
</feature>
<dbReference type="EMBL" id="LPVJ01000019">
    <property type="protein sequence ID" value="KUO96280.1"/>
    <property type="molecule type" value="Genomic_DNA"/>
</dbReference>
<evidence type="ECO:0000313" key="3">
    <source>
        <dbReference type="EMBL" id="KUO96280.1"/>
    </source>
</evidence>
<dbReference type="GO" id="GO:0016758">
    <property type="term" value="F:hexosyltransferase activity"/>
    <property type="evidence" value="ECO:0007669"/>
    <property type="project" value="UniProtKB-ARBA"/>
</dbReference>